<dbReference type="EMBL" id="CAJNOR010003903">
    <property type="protein sequence ID" value="CAF1458209.1"/>
    <property type="molecule type" value="Genomic_DNA"/>
</dbReference>
<feature type="region of interest" description="Disordered" evidence="1">
    <location>
        <begin position="365"/>
        <end position="387"/>
    </location>
</feature>
<accession>A0A815Q3C3</accession>
<sequence>MYILVQKLDSNRGIQATTSRKPTCIRTATSSSKRPQRSRTTASERPSRKSLTYKSNSSKERNTSTNRSLSSHKDGAQTISSENELINNTLTTFSESENVLEENKSESKTMWRSVVTCMPAPKKPISKRSQHALDDIRAMKQQHILQDPIGSSRPVLPNIRLVPKTKFLYKGLAFKEVKKISGITDEYEDISLNSLKRPLVDYSRTEAYMRHEINAARSKQIPRQKLNVQNTNDEPMTRSQTVLDIRETRKRIVKGTTATHYPASKRPGRPERNELSGSEVLVPIRNFSSLSNAPMSTSVACPSLPAQHYKAGYTSPMASQNFDIPSIETNLTVSIVQQPEQRPPTGKSSTISQAMNASEITLLTKYVKRPRSTARQTPAESVVTHKK</sequence>
<evidence type="ECO:0000256" key="1">
    <source>
        <dbReference type="SAM" id="MobiDB-lite"/>
    </source>
</evidence>
<gene>
    <name evidence="2" type="ORF">XAT740_LOCUS37282</name>
</gene>
<feature type="region of interest" description="Disordered" evidence="1">
    <location>
        <begin position="18"/>
        <end position="83"/>
    </location>
</feature>
<organism evidence="2 3">
    <name type="scientific">Adineta ricciae</name>
    <name type="common">Rotifer</name>
    <dbReference type="NCBI Taxonomy" id="249248"/>
    <lineage>
        <taxon>Eukaryota</taxon>
        <taxon>Metazoa</taxon>
        <taxon>Spiralia</taxon>
        <taxon>Gnathifera</taxon>
        <taxon>Rotifera</taxon>
        <taxon>Eurotatoria</taxon>
        <taxon>Bdelloidea</taxon>
        <taxon>Adinetida</taxon>
        <taxon>Adinetidae</taxon>
        <taxon>Adineta</taxon>
    </lineage>
</organism>
<reference evidence="2" key="1">
    <citation type="submission" date="2021-02" db="EMBL/GenBank/DDBJ databases">
        <authorList>
            <person name="Nowell W R."/>
        </authorList>
    </citation>
    <scope>NUCLEOTIDE SEQUENCE</scope>
</reference>
<feature type="region of interest" description="Disordered" evidence="1">
    <location>
        <begin position="255"/>
        <end position="276"/>
    </location>
</feature>
<name>A0A815Q3C3_ADIRI</name>
<comment type="caution">
    <text evidence="2">The sequence shown here is derived from an EMBL/GenBank/DDBJ whole genome shotgun (WGS) entry which is preliminary data.</text>
</comment>
<keyword evidence="3" id="KW-1185">Reference proteome</keyword>
<evidence type="ECO:0000313" key="2">
    <source>
        <dbReference type="EMBL" id="CAF1458209.1"/>
    </source>
</evidence>
<dbReference type="Proteomes" id="UP000663828">
    <property type="component" value="Unassembled WGS sequence"/>
</dbReference>
<dbReference type="AlphaFoldDB" id="A0A815Q3C3"/>
<protein>
    <submittedName>
        <fullName evidence="2">Uncharacterized protein</fullName>
    </submittedName>
</protein>
<feature type="compositionally biased region" description="Polar residues" evidence="1">
    <location>
        <begin position="18"/>
        <end position="56"/>
    </location>
</feature>
<evidence type="ECO:0000313" key="3">
    <source>
        <dbReference type="Proteomes" id="UP000663828"/>
    </source>
</evidence>
<proteinExistence type="predicted"/>